<evidence type="ECO:0000313" key="2">
    <source>
        <dbReference type="EMBL" id="KAF8700728.1"/>
    </source>
</evidence>
<dbReference type="OrthoDB" id="17255at2759"/>
<accession>A0A835BHA6</accession>
<sequence length="248" mass="26955">MAMEKAASFLSSLIGGGGGGEPAATVKSILIYPIKSCRGIAVPQAPITSTGFRWDRQWVVVNGKGRAYTQRVEPTLALVQVELPPEAFTEDWEPTADDHMVIIAPGMDPLNIPLAAECATVDDVSVWEWSGAAYDEGTEAAEWFSAYFGKPSRLVRFKADCFPFLIASQVPTINQDNGILGTEPTETLLTFRSDEVLRPSHKNTRQVYFGQNLVCKESLSGKVKGRIIKVGDPVYVLQAFTSSNEAPA</sequence>
<dbReference type="InterPro" id="IPR005303">
    <property type="entry name" value="MOCOS_middle"/>
</dbReference>
<gene>
    <name evidence="2" type="ORF">HU200_034081</name>
</gene>
<dbReference type="EMBL" id="JACEFO010001825">
    <property type="protein sequence ID" value="KAF8700728.1"/>
    <property type="molecule type" value="Genomic_DNA"/>
</dbReference>
<feature type="domain" description="Molybdenum cofactor sulfurase middle" evidence="1">
    <location>
        <begin position="24"/>
        <end position="151"/>
    </location>
</feature>
<comment type="caution">
    <text evidence="2">The sequence shown here is derived from an EMBL/GenBank/DDBJ whole genome shotgun (WGS) entry which is preliminary data.</text>
</comment>
<organism evidence="2 3">
    <name type="scientific">Digitaria exilis</name>
    <dbReference type="NCBI Taxonomy" id="1010633"/>
    <lineage>
        <taxon>Eukaryota</taxon>
        <taxon>Viridiplantae</taxon>
        <taxon>Streptophyta</taxon>
        <taxon>Embryophyta</taxon>
        <taxon>Tracheophyta</taxon>
        <taxon>Spermatophyta</taxon>
        <taxon>Magnoliopsida</taxon>
        <taxon>Liliopsida</taxon>
        <taxon>Poales</taxon>
        <taxon>Poaceae</taxon>
        <taxon>PACMAD clade</taxon>
        <taxon>Panicoideae</taxon>
        <taxon>Panicodae</taxon>
        <taxon>Paniceae</taxon>
        <taxon>Anthephorinae</taxon>
        <taxon>Digitaria</taxon>
    </lineage>
</organism>
<name>A0A835BHA6_9POAL</name>
<dbReference type="SUPFAM" id="SSF141673">
    <property type="entry name" value="MOSC N-terminal domain-like"/>
    <property type="match status" value="1"/>
</dbReference>
<evidence type="ECO:0000313" key="3">
    <source>
        <dbReference type="Proteomes" id="UP000636709"/>
    </source>
</evidence>
<dbReference type="Pfam" id="PF03476">
    <property type="entry name" value="MOSC_N"/>
    <property type="match status" value="1"/>
</dbReference>
<reference evidence="2" key="1">
    <citation type="submission" date="2020-07" db="EMBL/GenBank/DDBJ databases">
        <title>Genome sequence and genetic diversity analysis of an under-domesticated orphan crop, white fonio (Digitaria exilis).</title>
        <authorList>
            <person name="Bennetzen J.L."/>
            <person name="Chen S."/>
            <person name="Ma X."/>
            <person name="Wang X."/>
            <person name="Yssel A.E.J."/>
            <person name="Chaluvadi S.R."/>
            <person name="Johnson M."/>
            <person name="Gangashetty P."/>
            <person name="Hamidou F."/>
            <person name="Sanogo M.D."/>
            <person name="Zwaenepoel A."/>
            <person name="Wallace J."/>
            <person name="Van De Peer Y."/>
            <person name="Van Deynze A."/>
        </authorList>
    </citation>
    <scope>NUCLEOTIDE SEQUENCE</scope>
    <source>
        <tissue evidence="2">Leaves</tissue>
    </source>
</reference>
<keyword evidence="3" id="KW-1185">Reference proteome</keyword>
<proteinExistence type="predicted"/>
<dbReference type="PANTHER" id="PTHR14237:SF19">
    <property type="entry name" value="MITOCHONDRIAL AMIDOXIME REDUCING COMPONENT 1"/>
    <property type="match status" value="1"/>
</dbReference>
<evidence type="ECO:0000259" key="1">
    <source>
        <dbReference type="Pfam" id="PF03476"/>
    </source>
</evidence>
<protein>
    <recommendedName>
        <fullName evidence="1">Molybdenum cofactor sulfurase middle domain-containing protein</fullName>
    </recommendedName>
</protein>
<dbReference type="PANTHER" id="PTHR14237">
    <property type="entry name" value="MOLYBDOPTERIN COFACTOR SULFURASE MOSC"/>
    <property type="match status" value="1"/>
</dbReference>
<dbReference type="Proteomes" id="UP000636709">
    <property type="component" value="Unassembled WGS sequence"/>
</dbReference>
<dbReference type="AlphaFoldDB" id="A0A835BHA6"/>